<keyword evidence="5" id="KW-1185">Reference proteome</keyword>
<gene>
    <name evidence="4" type="ORF">CHGG_01484</name>
</gene>
<protein>
    <submittedName>
        <fullName evidence="4">Uncharacterized protein</fullName>
    </submittedName>
</protein>
<reference evidence="5" key="1">
    <citation type="journal article" date="2015" name="Genome Announc.">
        <title>Draft genome sequence of the cellulolytic fungus Chaetomium globosum.</title>
        <authorList>
            <person name="Cuomo C.A."/>
            <person name="Untereiner W.A."/>
            <person name="Ma L.-J."/>
            <person name="Grabherr M."/>
            <person name="Birren B.W."/>
        </authorList>
    </citation>
    <scope>NUCLEOTIDE SEQUENCE [LARGE SCALE GENOMIC DNA]</scope>
    <source>
        <strain evidence="5">ATCC 6205 / CBS 148.51 / DSM 1962 / NBRC 6347 / NRRL 1970</strain>
    </source>
</reference>
<dbReference type="AlphaFoldDB" id="Q2HE70"/>
<sequence length="201" mass="19697">MRVTSIFLAAGLALFANAQTTTGGDSASKTVDAATAAQTSAQAEMLRCLNACDADDVNCRAKCIAVPSPNDQQANATNTCVAGCPVGKGTEADNNAYAKCVGDCIGQNYYTPTIGTPQPTGGSNSGNGNNGNGNGNNNNGNGNSDGDNNGNNDDATNTGDSEGSQTSDSPSTTESTGAAALLGVSSGVVGAVGFVAAIMAL</sequence>
<dbReference type="OMA" id="CCIAGCF"/>
<feature type="signal peptide" evidence="3">
    <location>
        <begin position="1"/>
        <end position="18"/>
    </location>
</feature>
<name>Q2HE70_CHAGB</name>
<feature type="compositionally biased region" description="Polar residues" evidence="1">
    <location>
        <begin position="155"/>
        <end position="175"/>
    </location>
</feature>
<dbReference type="Proteomes" id="UP000001056">
    <property type="component" value="Unassembled WGS sequence"/>
</dbReference>
<feature type="region of interest" description="Disordered" evidence="1">
    <location>
        <begin position="115"/>
        <end position="175"/>
    </location>
</feature>
<accession>Q2HE70</accession>
<evidence type="ECO:0000313" key="5">
    <source>
        <dbReference type="Proteomes" id="UP000001056"/>
    </source>
</evidence>
<proteinExistence type="predicted"/>
<dbReference type="VEuPathDB" id="FungiDB:CHGG_01484"/>
<keyword evidence="2" id="KW-0472">Membrane</keyword>
<dbReference type="HOGENOM" id="CLU_096545_0_0_1"/>
<dbReference type="GeneID" id="4387462"/>
<dbReference type="RefSeq" id="XP_001220705.1">
    <property type="nucleotide sequence ID" value="XM_001220704.1"/>
</dbReference>
<dbReference type="eggNOG" id="ENOG502SFMK">
    <property type="taxonomic scope" value="Eukaryota"/>
</dbReference>
<feature type="compositionally biased region" description="Gly residues" evidence="1">
    <location>
        <begin position="123"/>
        <end position="134"/>
    </location>
</feature>
<feature type="transmembrane region" description="Helical" evidence="2">
    <location>
        <begin position="178"/>
        <end position="200"/>
    </location>
</feature>
<dbReference type="InParanoid" id="Q2HE70"/>
<keyword evidence="2" id="KW-1133">Transmembrane helix</keyword>
<evidence type="ECO:0000256" key="3">
    <source>
        <dbReference type="SAM" id="SignalP"/>
    </source>
</evidence>
<evidence type="ECO:0000256" key="1">
    <source>
        <dbReference type="SAM" id="MobiDB-lite"/>
    </source>
</evidence>
<dbReference type="OrthoDB" id="5597238at2759"/>
<dbReference type="EMBL" id="CH408029">
    <property type="protein sequence ID" value="EAQ93249.1"/>
    <property type="molecule type" value="Genomic_DNA"/>
</dbReference>
<keyword evidence="2" id="KW-0812">Transmembrane</keyword>
<organism evidence="4 5">
    <name type="scientific">Chaetomium globosum (strain ATCC 6205 / CBS 148.51 / DSM 1962 / NBRC 6347 / NRRL 1970)</name>
    <name type="common">Soil fungus</name>
    <dbReference type="NCBI Taxonomy" id="306901"/>
    <lineage>
        <taxon>Eukaryota</taxon>
        <taxon>Fungi</taxon>
        <taxon>Dikarya</taxon>
        <taxon>Ascomycota</taxon>
        <taxon>Pezizomycotina</taxon>
        <taxon>Sordariomycetes</taxon>
        <taxon>Sordariomycetidae</taxon>
        <taxon>Sordariales</taxon>
        <taxon>Chaetomiaceae</taxon>
        <taxon>Chaetomium</taxon>
    </lineage>
</organism>
<feature type="chain" id="PRO_5004208837" evidence="3">
    <location>
        <begin position="19"/>
        <end position="201"/>
    </location>
</feature>
<evidence type="ECO:0000256" key="2">
    <source>
        <dbReference type="SAM" id="Phobius"/>
    </source>
</evidence>
<feature type="compositionally biased region" description="Low complexity" evidence="1">
    <location>
        <begin position="135"/>
        <end position="154"/>
    </location>
</feature>
<evidence type="ECO:0000313" key="4">
    <source>
        <dbReference type="EMBL" id="EAQ93249.1"/>
    </source>
</evidence>
<keyword evidence="3" id="KW-0732">Signal</keyword>